<dbReference type="InterPro" id="IPR011009">
    <property type="entry name" value="Kinase-like_dom_sf"/>
</dbReference>
<reference evidence="3" key="2">
    <citation type="journal article" date="2013" name="PLoS Genet.">
        <title>Comparative genome structure, secondary metabolite, and effector coding capacity across Cochliobolus pathogens.</title>
        <authorList>
            <person name="Condon B.J."/>
            <person name="Leng Y."/>
            <person name="Wu D."/>
            <person name="Bushley K.E."/>
            <person name="Ohm R.A."/>
            <person name="Otillar R."/>
            <person name="Martin J."/>
            <person name="Schackwitz W."/>
            <person name="Grimwood J."/>
            <person name="MohdZainudin N."/>
            <person name="Xue C."/>
            <person name="Wang R."/>
            <person name="Manning V.A."/>
            <person name="Dhillon B."/>
            <person name="Tu Z.J."/>
            <person name="Steffenson B.J."/>
            <person name="Salamov A."/>
            <person name="Sun H."/>
            <person name="Lowry S."/>
            <person name="LaButti K."/>
            <person name="Han J."/>
            <person name="Copeland A."/>
            <person name="Lindquist E."/>
            <person name="Barry K."/>
            <person name="Schmutz J."/>
            <person name="Baker S.E."/>
            <person name="Ciuffetti L.M."/>
            <person name="Grigoriev I.V."/>
            <person name="Zhong S."/>
            <person name="Turgeon B.G."/>
        </authorList>
    </citation>
    <scope>NUCLEOTIDE SEQUENCE [LARGE SCALE GENOMIC DNA]</scope>
    <source>
        <strain evidence="3">C5 / ATCC 48332 / race O</strain>
    </source>
</reference>
<dbReference type="SUPFAM" id="SSF56112">
    <property type="entry name" value="Protein kinase-like (PK-like)"/>
    <property type="match status" value="1"/>
</dbReference>
<dbReference type="eggNOG" id="KOG0032">
    <property type="taxonomic scope" value="Eukaryota"/>
</dbReference>
<evidence type="ECO:0000313" key="3">
    <source>
        <dbReference type="Proteomes" id="UP000016936"/>
    </source>
</evidence>
<evidence type="ECO:0000313" key="2">
    <source>
        <dbReference type="EMBL" id="EMD89435.1"/>
    </source>
</evidence>
<dbReference type="AlphaFoldDB" id="M2SVS2"/>
<feature type="domain" description="Protein kinase" evidence="1">
    <location>
        <begin position="1"/>
        <end position="181"/>
    </location>
</feature>
<dbReference type="OMA" id="RHETSCE"/>
<dbReference type="HOGENOM" id="CLU_054430_2_0_1"/>
<dbReference type="STRING" id="701091.M2SVS2"/>
<dbReference type="Pfam" id="PF00069">
    <property type="entry name" value="Pkinase"/>
    <property type="match status" value="1"/>
</dbReference>
<gene>
    <name evidence="2" type="ORF">COCHEDRAFT_1108420</name>
</gene>
<dbReference type="PROSITE" id="PS50011">
    <property type="entry name" value="PROTEIN_KINASE_DOM"/>
    <property type="match status" value="1"/>
</dbReference>
<protein>
    <recommendedName>
        <fullName evidence="1">Protein kinase domain-containing protein</fullName>
    </recommendedName>
</protein>
<dbReference type="Proteomes" id="UP000016936">
    <property type="component" value="Unassembled WGS sequence"/>
</dbReference>
<dbReference type="InterPro" id="IPR000719">
    <property type="entry name" value="Prot_kinase_dom"/>
</dbReference>
<dbReference type="EMBL" id="KB445579">
    <property type="protein sequence ID" value="EMD89435.1"/>
    <property type="molecule type" value="Genomic_DNA"/>
</dbReference>
<dbReference type="GO" id="GO:0005524">
    <property type="term" value="F:ATP binding"/>
    <property type="evidence" value="ECO:0007669"/>
    <property type="project" value="InterPro"/>
</dbReference>
<dbReference type="OrthoDB" id="10252171at2759"/>
<evidence type="ECO:0000259" key="1">
    <source>
        <dbReference type="PROSITE" id="PS50011"/>
    </source>
</evidence>
<feature type="non-terminal residue" evidence="2">
    <location>
        <position position="1"/>
    </location>
</feature>
<dbReference type="Gene3D" id="1.10.510.10">
    <property type="entry name" value="Transferase(Phosphotransferase) domain 1"/>
    <property type="match status" value="1"/>
</dbReference>
<keyword evidence="3" id="KW-1185">Reference proteome</keyword>
<organism evidence="2 3">
    <name type="scientific">Cochliobolus heterostrophus (strain C5 / ATCC 48332 / race O)</name>
    <name type="common">Southern corn leaf blight fungus</name>
    <name type="synonym">Bipolaris maydis</name>
    <dbReference type="NCBI Taxonomy" id="701091"/>
    <lineage>
        <taxon>Eukaryota</taxon>
        <taxon>Fungi</taxon>
        <taxon>Dikarya</taxon>
        <taxon>Ascomycota</taxon>
        <taxon>Pezizomycotina</taxon>
        <taxon>Dothideomycetes</taxon>
        <taxon>Pleosporomycetidae</taxon>
        <taxon>Pleosporales</taxon>
        <taxon>Pleosporineae</taxon>
        <taxon>Pleosporaceae</taxon>
        <taxon>Bipolaris</taxon>
    </lineage>
</organism>
<name>M2SVS2_COCH5</name>
<reference evidence="2 3" key="1">
    <citation type="journal article" date="2012" name="PLoS Pathog.">
        <title>Diverse lifestyles and strategies of plant pathogenesis encoded in the genomes of eighteen Dothideomycetes fungi.</title>
        <authorList>
            <person name="Ohm R.A."/>
            <person name="Feau N."/>
            <person name="Henrissat B."/>
            <person name="Schoch C.L."/>
            <person name="Horwitz B.A."/>
            <person name="Barry K.W."/>
            <person name="Condon B.J."/>
            <person name="Copeland A.C."/>
            <person name="Dhillon B."/>
            <person name="Glaser F."/>
            <person name="Hesse C.N."/>
            <person name="Kosti I."/>
            <person name="LaButti K."/>
            <person name="Lindquist E.A."/>
            <person name="Lucas S."/>
            <person name="Salamov A.A."/>
            <person name="Bradshaw R.E."/>
            <person name="Ciuffetti L."/>
            <person name="Hamelin R.C."/>
            <person name="Kema G.H.J."/>
            <person name="Lawrence C."/>
            <person name="Scott J.A."/>
            <person name="Spatafora J.W."/>
            <person name="Turgeon B.G."/>
            <person name="de Wit P.J.G.M."/>
            <person name="Zhong S."/>
            <person name="Goodwin S.B."/>
            <person name="Grigoriev I.V."/>
        </authorList>
    </citation>
    <scope>NUCLEOTIDE SEQUENCE [LARGE SCALE GENOMIC DNA]</scope>
    <source>
        <strain evidence="3">C5 / ATCC 48332 / race O</strain>
    </source>
</reference>
<sequence>NWSNDEEGTKKITNVALGDFDIAFRLEPGALLHSTRAVGNVMWRSPEGQTGRGLSKASDLYSFGLVCLFVLGAEKLLLIDSYEALVKLGISPEQEILTRHFSYFGPANQGLFNHINSEKWTKALRLVSEMTELDVQDQPDLRFEVWGRQLGSGAQEMISGMMKMDPKARSTIHQVMEHPWWKEVIHLTDN</sequence>
<proteinExistence type="predicted"/>
<dbReference type="GO" id="GO:0004672">
    <property type="term" value="F:protein kinase activity"/>
    <property type="evidence" value="ECO:0007669"/>
    <property type="project" value="InterPro"/>
</dbReference>
<accession>M2SVS2</accession>